<dbReference type="InterPro" id="IPR007724">
    <property type="entry name" value="Poly_GlycHdrlase"/>
</dbReference>
<dbReference type="EMBL" id="JACGCM010002647">
    <property type="protein sequence ID" value="KAF6137515.1"/>
    <property type="molecule type" value="Genomic_DNA"/>
</dbReference>
<dbReference type="GO" id="GO:0005975">
    <property type="term" value="P:carbohydrate metabolic process"/>
    <property type="evidence" value="ECO:0007669"/>
    <property type="project" value="InterPro"/>
</dbReference>
<proteinExistence type="predicted"/>
<keyword evidence="3" id="KW-1185">Reference proteome</keyword>
<accession>A0A7J7L4G2</accession>
<sequence length="183" mass="20639">MENKLKDYNSILPFLPLILESTTLIWPPQVIEALKSLSRGPNHSKVDSGEILFLAITDLRDSLHLSKEKLSVSAADGYSLFFDELMSHVESEKWFREVVPALASLLLRLPDLLEDHYRCTNEVVGRVETGLRLLGSQEAGIVLLSQGEDENKIEIVECYGKLSKCQPWTILQWGDAVLFGNHF</sequence>
<dbReference type="PANTHER" id="PTHR12837">
    <property type="entry name" value="POLY ADP-RIBOSE GLYCOHYDROLASE"/>
    <property type="match status" value="1"/>
</dbReference>
<dbReference type="PANTHER" id="PTHR12837:SF0">
    <property type="entry name" value="POLY(ADP-RIBOSE) GLYCOHYDROLASE"/>
    <property type="match status" value="1"/>
</dbReference>
<feature type="domain" description="PARG helical" evidence="1">
    <location>
        <begin position="87"/>
        <end position="147"/>
    </location>
</feature>
<name>A0A7J7L4G2_9MAGN</name>
<reference evidence="2 3" key="1">
    <citation type="journal article" date="2020" name="IScience">
        <title>Genome Sequencing of the Endangered Kingdonia uniflora (Circaeasteraceae, Ranunculales) Reveals Potential Mechanisms of Evolutionary Specialization.</title>
        <authorList>
            <person name="Sun Y."/>
            <person name="Deng T."/>
            <person name="Zhang A."/>
            <person name="Moore M.J."/>
            <person name="Landis J.B."/>
            <person name="Lin N."/>
            <person name="Zhang H."/>
            <person name="Zhang X."/>
            <person name="Huang J."/>
            <person name="Zhang X."/>
            <person name="Sun H."/>
            <person name="Wang H."/>
        </authorList>
    </citation>
    <scope>NUCLEOTIDE SEQUENCE [LARGE SCALE GENOMIC DNA]</scope>
    <source>
        <strain evidence="2">TB1705</strain>
        <tissue evidence="2">Leaf</tissue>
    </source>
</reference>
<dbReference type="Pfam" id="PF20811">
    <property type="entry name" value="PARG_cat_N"/>
    <property type="match status" value="1"/>
</dbReference>
<gene>
    <name evidence="2" type="ORF">GIB67_031794</name>
</gene>
<dbReference type="OrthoDB" id="1937899at2759"/>
<dbReference type="GO" id="GO:0004649">
    <property type="term" value="F:poly(ADP-ribose) glycohydrolase activity"/>
    <property type="evidence" value="ECO:0007669"/>
    <property type="project" value="InterPro"/>
</dbReference>
<comment type="caution">
    <text evidence="2">The sequence shown here is derived from an EMBL/GenBank/DDBJ whole genome shotgun (WGS) entry which is preliminary data.</text>
</comment>
<dbReference type="GO" id="GO:0005634">
    <property type="term" value="C:nucleus"/>
    <property type="evidence" value="ECO:0007669"/>
    <property type="project" value="TreeGrafter"/>
</dbReference>
<protein>
    <recommendedName>
        <fullName evidence="1">PARG helical domain-containing protein</fullName>
    </recommendedName>
</protein>
<dbReference type="GO" id="GO:1990966">
    <property type="term" value="P:ATP generation from poly-ADP-D-ribose"/>
    <property type="evidence" value="ECO:0007669"/>
    <property type="project" value="TreeGrafter"/>
</dbReference>
<dbReference type="InterPro" id="IPR048362">
    <property type="entry name" value="PARG_helical"/>
</dbReference>
<dbReference type="GO" id="GO:0009225">
    <property type="term" value="P:nucleotide-sugar metabolic process"/>
    <property type="evidence" value="ECO:0007669"/>
    <property type="project" value="TreeGrafter"/>
</dbReference>
<evidence type="ECO:0000313" key="2">
    <source>
        <dbReference type="EMBL" id="KAF6137515.1"/>
    </source>
</evidence>
<dbReference type="Proteomes" id="UP000541444">
    <property type="component" value="Unassembled WGS sequence"/>
</dbReference>
<organism evidence="2 3">
    <name type="scientific">Kingdonia uniflora</name>
    <dbReference type="NCBI Taxonomy" id="39325"/>
    <lineage>
        <taxon>Eukaryota</taxon>
        <taxon>Viridiplantae</taxon>
        <taxon>Streptophyta</taxon>
        <taxon>Embryophyta</taxon>
        <taxon>Tracheophyta</taxon>
        <taxon>Spermatophyta</taxon>
        <taxon>Magnoliopsida</taxon>
        <taxon>Ranunculales</taxon>
        <taxon>Circaeasteraceae</taxon>
        <taxon>Kingdonia</taxon>
    </lineage>
</organism>
<evidence type="ECO:0000313" key="3">
    <source>
        <dbReference type="Proteomes" id="UP000541444"/>
    </source>
</evidence>
<dbReference type="GO" id="GO:0005737">
    <property type="term" value="C:cytoplasm"/>
    <property type="evidence" value="ECO:0007669"/>
    <property type="project" value="TreeGrafter"/>
</dbReference>
<evidence type="ECO:0000259" key="1">
    <source>
        <dbReference type="Pfam" id="PF20811"/>
    </source>
</evidence>
<dbReference type="AlphaFoldDB" id="A0A7J7L4G2"/>
<dbReference type="GO" id="GO:0006282">
    <property type="term" value="P:regulation of DNA repair"/>
    <property type="evidence" value="ECO:0007669"/>
    <property type="project" value="InterPro"/>
</dbReference>